<dbReference type="Proteomes" id="UP001215280">
    <property type="component" value="Unassembled WGS sequence"/>
</dbReference>
<evidence type="ECO:0000313" key="2">
    <source>
        <dbReference type="Proteomes" id="UP001215280"/>
    </source>
</evidence>
<reference evidence="1" key="1">
    <citation type="submission" date="2023-03" db="EMBL/GenBank/DDBJ databases">
        <title>Massive genome expansion in bonnet fungi (Mycena s.s.) driven by repeated elements and novel gene families across ecological guilds.</title>
        <authorList>
            <consortium name="Lawrence Berkeley National Laboratory"/>
            <person name="Harder C.B."/>
            <person name="Miyauchi S."/>
            <person name="Viragh M."/>
            <person name="Kuo A."/>
            <person name="Thoen E."/>
            <person name="Andreopoulos B."/>
            <person name="Lu D."/>
            <person name="Skrede I."/>
            <person name="Drula E."/>
            <person name="Henrissat B."/>
            <person name="Morin E."/>
            <person name="Kohler A."/>
            <person name="Barry K."/>
            <person name="LaButti K."/>
            <person name="Morin E."/>
            <person name="Salamov A."/>
            <person name="Lipzen A."/>
            <person name="Mereny Z."/>
            <person name="Hegedus B."/>
            <person name="Baldrian P."/>
            <person name="Stursova M."/>
            <person name="Weitz H."/>
            <person name="Taylor A."/>
            <person name="Grigoriev I.V."/>
            <person name="Nagy L.G."/>
            <person name="Martin F."/>
            <person name="Kauserud H."/>
        </authorList>
    </citation>
    <scope>NUCLEOTIDE SEQUENCE</scope>
    <source>
        <strain evidence="1">CBHHK188m</strain>
    </source>
</reference>
<proteinExistence type="predicted"/>
<evidence type="ECO:0008006" key="3">
    <source>
        <dbReference type="Google" id="ProtNLM"/>
    </source>
</evidence>
<protein>
    <recommendedName>
        <fullName evidence="3">F-box domain-containing protein</fullName>
    </recommendedName>
</protein>
<comment type="caution">
    <text evidence="1">The sequence shown here is derived from an EMBL/GenBank/DDBJ whole genome shotgun (WGS) entry which is preliminary data.</text>
</comment>
<gene>
    <name evidence="1" type="ORF">DFH07DRAFT_77019</name>
</gene>
<sequence length="205" mass="23338">MSSFTRNYSSCVVGRTQLWTQHFLKQAPRPTNASTVASTPARVSLVPSPFQLIIGQETLPTASEKPPYIRDYVEVTDAEIGCRKSTINRLLCQLAQLHCRSEEHKASIAPIRPVPREVLGEIFMQLAWIEAEIGRYSPEYWDGENVVRKSYMVKPHSRKAPLLFGQVCQEWRNIALTLLAMSMELHLFAMQQRSTPGQHLSVRCR</sequence>
<organism evidence="1 2">
    <name type="scientific">Mycena maculata</name>
    <dbReference type="NCBI Taxonomy" id="230809"/>
    <lineage>
        <taxon>Eukaryota</taxon>
        <taxon>Fungi</taxon>
        <taxon>Dikarya</taxon>
        <taxon>Basidiomycota</taxon>
        <taxon>Agaricomycotina</taxon>
        <taxon>Agaricomycetes</taxon>
        <taxon>Agaricomycetidae</taxon>
        <taxon>Agaricales</taxon>
        <taxon>Marasmiineae</taxon>
        <taxon>Mycenaceae</taxon>
        <taxon>Mycena</taxon>
    </lineage>
</organism>
<dbReference type="EMBL" id="JARJLG010000131">
    <property type="protein sequence ID" value="KAJ7739681.1"/>
    <property type="molecule type" value="Genomic_DNA"/>
</dbReference>
<accession>A0AAD7IC18</accession>
<dbReference type="AlphaFoldDB" id="A0AAD7IC18"/>
<name>A0AAD7IC18_9AGAR</name>
<evidence type="ECO:0000313" key="1">
    <source>
        <dbReference type="EMBL" id="KAJ7739681.1"/>
    </source>
</evidence>
<keyword evidence="2" id="KW-1185">Reference proteome</keyword>